<evidence type="ECO:0000256" key="5">
    <source>
        <dbReference type="ARBA" id="ARBA00023040"/>
    </source>
</evidence>
<dbReference type="InParanoid" id="A0A668ACI6"/>
<evidence type="ECO:0000256" key="6">
    <source>
        <dbReference type="ARBA" id="ARBA00023136"/>
    </source>
</evidence>
<dbReference type="Proteomes" id="UP000472263">
    <property type="component" value="Chromosome 21"/>
</dbReference>
<accession>A0A668ACI6</accession>
<feature type="transmembrane region" description="Helical" evidence="11">
    <location>
        <begin position="273"/>
        <end position="292"/>
    </location>
</feature>
<keyword evidence="4 11" id="KW-1133">Transmembrane helix</keyword>
<feature type="transmembrane region" description="Helical" evidence="11">
    <location>
        <begin position="96"/>
        <end position="117"/>
    </location>
</feature>
<keyword evidence="3 10" id="KW-0812">Transmembrane</keyword>
<keyword evidence="5 10" id="KW-0297">G-protein coupled receptor</keyword>
<dbReference type="AlphaFoldDB" id="A0A668ACI6"/>
<dbReference type="PROSITE" id="PS50262">
    <property type="entry name" value="G_PROTEIN_RECEP_F1_2"/>
    <property type="match status" value="1"/>
</dbReference>
<dbReference type="PRINTS" id="PR01157">
    <property type="entry name" value="P2YPURNOCPTR"/>
</dbReference>
<proteinExistence type="inferred from homology"/>
<evidence type="ECO:0000256" key="10">
    <source>
        <dbReference type="RuleBase" id="RU000688"/>
    </source>
</evidence>
<reference evidence="13" key="2">
    <citation type="submission" date="2025-08" db="UniProtKB">
        <authorList>
            <consortium name="Ensembl"/>
        </authorList>
    </citation>
    <scope>IDENTIFICATION</scope>
</reference>
<keyword evidence="14" id="KW-1185">Reference proteome</keyword>
<evidence type="ECO:0000256" key="4">
    <source>
        <dbReference type="ARBA" id="ARBA00022989"/>
    </source>
</evidence>
<sequence>MMANSTIDNATLSMFQNETASITICIIYTIITTVNLAGNGISMWLLIFRTSPKTPSIIFMINLTLTDLILGAALPFQINYLVQGYNWNMGPSMCRFLTIVFFSNMYCSILTMTAISVDRYLGIIRPLRFRQMRESKFMAVIVCLLMWGLVLLVLHPLMTTDLTFYVPELQITTCFDMLRRDMLPSITAWAAFLFAMFVILFLFPFCITTFCYISVIRRLTRDSKTAQKGRAVRLAFTVLLVFTLCFAPNNILLITHTVQRLFYGRSLYLAYKLSLSFSCVNSCLDPFIYYFASKEFREKLRQMFKLRSLSSVDAPSFYSAHYTCNGQEGEHSKQLQQQKQ</sequence>
<dbReference type="PROSITE" id="PS00237">
    <property type="entry name" value="G_PROTEIN_RECEP_F1_1"/>
    <property type="match status" value="1"/>
</dbReference>
<comment type="similarity">
    <text evidence="10">Belongs to the G-protein coupled receptor 1 family.</text>
</comment>
<gene>
    <name evidence="13" type="primary">P2RY8</name>
    <name evidence="13" type="synonym">p2ry8</name>
</gene>
<dbReference type="GO" id="GO:0005886">
    <property type="term" value="C:plasma membrane"/>
    <property type="evidence" value="ECO:0007669"/>
    <property type="project" value="UniProtKB-SubCell"/>
</dbReference>
<dbReference type="Ensembl" id="ENSMMDT00005046520.1">
    <property type="protein sequence ID" value="ENSMMDP00005045624.1"/>
    <property type="gene ID" value="ENSMMDG00005020919.1"/>
</dbReference>
<protein>
    <submittedName>
        <fullName evidence="13">P2Y receptor family member 8</fullName>
    </submittedName>
</protein>
<dbReference type="InterPro" id="IPR000276">
    <property type="entry name" value="GPCR_Rhodpsn"/>
</dbReference>
<evidence type="ECO:0000256" key="11">
    <source>
        <dbReference type="SAM" id="Phobius"/>
    </source>
</evidence>
<evidence type="ECO:0000256" key="1">
    <source>
        <dbReference type="ARBA" id="ARBA00004651"/>
    </source>
</evidence>
<comment type="subcellular location">
    <subcellularLocation>
        <location evidence="1">Cell membrane</location>
        <topology evidence="1">Multi-pass membrane protein</topology>
    </subcellularLocation>
</comment>
<keyword evidence="8" id="KW-0325">Glycoprotein</keyword>
<evidence type="ECO:0000256" key="9">
    <source>
        <dbReference type="ARBA" id="ARBA00023224"/>
    </source>
</evidence>
<feature type="transmembrane region" description="Helical" evidence="11">
    <location>
        <begin position="186"/>
        <end position="213"/>
    </location>
</feature>
<dbReference type="GO" id="GO:0004930">
    <property type="term" value="F:G protein-coupled receptor activity"/>
    <property type="evidence" value="ECO:0007669"/>
    <property type="project" value="UniProtKB-KW"/>
</dbReference>
<dbReference type="SUPFAM" id="SSF81321">
    <property type="entry name" value="Family A G protein-coupled receptor-like"/>
    <property type="match status" value="1"/>
</dbReference>
<evidence type="ECO:0000259" key="12">
    <source>
        <dbReference type="PROSITE" id="PS50262"/>
    </source>
</evidence>
<dbReference type="GO" id="GO:0007200">
    <property type="term" value="P:phospholipase C-activating G protein-coupled receptor signaling pathway"/>
    <property type="evidence" value="ECO:0007669"/>
    <property type="project" value="TreeGrafter"/>
</dbReference>
<evidence type="ECO:0000313" key="14">
    <source>
        <dbReference type="Proteomes" id="UP000472263"/>
    </source>
</evidence>
<reference evidence="13" key="3">
    <citation type="submission" date="2025-09" db="UniProtKB">
        <authorList>
            <consortium name="Ensembl"/>
        </authorList>
    </citation>
    <scope>IDENTIFICATION</scope>
</reference>
<keyword evidence="2" id="KW-1003">Cell membrane</keyword>
<dbReference type="Pfam" id="PF00001">
    <property type="entry name" value="7tm_1"/>
    <property type="match status" value="1"/>
</dbReference>
<keyword evidence="9 10" id="KW-0807">Transducer</keyword>
<feature type="domain" description="G-protein coupled receptors family 1 profile" evidence="12">
    <location>
        <begin position="38"/>
        <end position="289"/>
    </location>
</feature>
<keyword evidence="6 11" id="KW-0472">Membrane</keyword>
<dbReference type="PANTHER" id="PTHR24232:SF25">
    <property type="entry name" value="P2Y PURINOCEPTOR 8"/>
    <property type="match status" value="1"/>
</dbReference>
<dbReference type="GO" id="GO:0035025">
    <property type="term" value="P:positive regulation of Rho protein signal transduction"/>
    <property type="evidence" value="ECO:0007669"/>
    <property type="project" value="TreeGrafter"/>
</dbReference>
<dbReference type="PRINTS" id="PR00237">
    <property type="entry name" value="GPCRRHODOPSN"/>
</dbReference>
<feature type="transmembrane region" description="Helical" evidence="11">
    <location>
        <begin position="137"/>
        <end position="158"/>
    </location>
</feature>
<evidence type="ECO:0000256" key="3">
    <source>
        <dbReference type="ARBA" id="ARBA00022692"/>
    </source>
</evidence>
<organism evidence="13 14">
    <name type="scientific">Myripristis murdjan</name>
    <name type="common">pinecone soldierfish</name>
    <dbReference type="NCBI Taxonomy" id="586833"/>
    <lineage>
        <taxon>Eukaryota</taxon>
        <taxon>Metazoa</taxon>
        <taxon>Chordata</taxon>
        <taxon>Craniata</taxon>
        <taxon>Vertebrata</taxon>
        <taxon>Euteleostomi</taxon>
        <taxon>Actinopterygii</taxon>
        <taxon>Neopterygii</taxon>
        <taxon>Teleostei</taxon>
        <taxon>Neoteleostei</taxon>
        <taxon>Acanthomorphata</taxon>
        <taxon>Holocentriformes</taxon>
        <taxon>Holocentridae</taxon>
        <taxon>Myripristis</taxon>
    </lineage>
</organism>
<dbReference type="GeneTree" id="ENSGT01050000244840"/>
<reference evidence="13" key="1">
    <citation type="submission" date="2019-06" db="EMBL/GenBank/DDBJ databases">
        <authorList>
            <consortium name="Wellcome Sanger Institute Data Sharing"/>
        </authorList>
    </citation>
    <scope>NUCLEOTIDE SEQUENCE [LARGE SCALE GENOMIC DNA]</scope>
</reference>
<dbReference type="Gene3D" id="1.20.1070.10">
    <property type="entry name" value="Rhodopsin 7-helix transmembrane proteins"/>
    <property type="match status" value="1"/>
</dbReference>
<evidence type="ECO:0000256" key="7">
    <source>
        <dbReference type="ARBA" id="ARBA00023170"/>
    </source>
</evidence>
<name>A0A668ACI6_9TELE</name>
<evidence type="ECO:0000313" key="13">
    <source>
        <dbReference type="Ensembl" id="ENSMMDP00005045624.1"/>
    </source>
</evidence>
<evidence type="ECO:0000256" key="8">
    <source>
        <dbReference type="ARBA" id="ARBA00023180"/>
    </source>
</evidence>
<dbReference type="FunFam" id="1.20.1070.10:FF:000040">
    <property type="entry name" value="Coagulation factor 2 (thrombin) receptor"/>
    <property type="match status" value="1"/>
</dbReference>
<dbReference type="PANTHER" id="PTHR24232">
    <property type="entry name" value="G-PROTEIN COUPLED RECEPTOR"/>
    <property type="match status" value="1"/>
</dbReference>
<evidence type="ECO:0000256" key="2">
    <source>
        <dbReference type="ARBA" id="ARBA00022475"/>
    </source>
</evidence>
<dbReference type="InterPro" id="IPR017452">
    <property type="entry name" value="GPCR_Rhodpsn_7TM"/>
</dbReference>
<feature type="transmembrane region" description="Helical" evidence="11">
    <location>
        <begin position="57"/>
        <end position="76"/>
    </location>
</feature>
<keyword evidence="7 10" id="KW-0675">Receptor</keyword>
<feature type="transmembrane region" description="Helical" evidence="11">
    <location>
        <begin position="20"/>
        <end position="45"/>
    </location>
</feature>
<feature type="transmembrane region" description="Helical" evidence="11">
    <location>
        <begin position="234"/>
        <end position="253"/>
    </location>
</feature>